<keyword evidence="4" id="KW-1185">Reference proteome</keyword>
<dbReference type="EMBL" id="JAXCLA010000003">
    <property type="protein sequence ID" value="MDY0744641.1"/>
    <property type="molecule type" value="Genomic_DNA"/>
</dbReference>
<feature type="chain" id="PRO_5046590490" evidence="1">
    <location>
        <begin position="24"/>
        <end position="454"/>
    </location>
</feature>
<organism evidence="3 4">
    <name type="scientific">Roseateles agri</name>
    <dbReference type="NCBI Taxonomy" id="3098619"/>
    <lineage>
        <taxon>Bacteria</taxon>
        <taxon>Pseudomonadati</taxon>
        <taxon>Pseudomonadota</taxon>
        <taxon>Betaproteobacteria</taxon>
        <taxon>Burkholderiales</taxon>
        <taxon>Sphaerotilaceae</taxon>
        <taxon>Roseateles</taxon>
    </lineage>
</organism>
<dbReference type="Proteomes" id="UP001285263">
    <property type="component" value="Unassembled WGS sequence"/>
</dbReference>
<evidence type="ECO:0000313" key="3">
    <source>
        <dbReference type="EMBL" id="MDY0744641.1"/>
    </source>
</evidence>
<keyword evidence="1" id="KW-0732">Signal</keyword>
<gene>
    <name evidence="3" type="ORF">SNE35_08990</name>
</gene>
<dbReference type="RefSeq" id="WP_320422556.1">
    <property type="nucleotide sequence ID" value="NZ_JAXCLA010000003.1"/>
</dbReference>
<feature type="domain" description="Ice-binding protein C-terminal" evidence="2">
    <location>
        <begin position="423"/>
        <end position="445"/>
    </location>
</feature>
<dbReference type="NCBIfam" id="TIGR02595">
    <property type="entry name" value="PEP_CTERM"/>
    <property type="match status" value="1"/>
</dbReference>
<reference evidence="3 4" key="1">
    <citation type="submission" date="2023-11" db="EMBL/GenBank/DDBJ databases">
        <title>Paucibacter sp. nov., isolated from fresh soil in Korea.</title>
        <authorList>
            <person name="Le N.T.T."/>
        </authorList>
    </citation>
    <scope>NUCLEOTIDE SEQUENCE [LARGE SCALE GENOMIC DNA]</scope>
    <source>
        <strain evidence="3 4">R3-3</strain>
    </source>
</reference>
<protein>
    <submittedName>
        <fullName evidence="3">PEP-CTERM sorting domain-containing protein</fullName>
    </submittedName>
</protein>
<evidence type="ECO:0000313" key="4">
    <source>
        <dbReference type="Proteomes" id="UP001285263"/>
    </source>
</evidence>
<evidence type="ECO:0000256" key="1">
    <source>
        <dbReference type="SAM" id="SignalP"/>
    </source>
</evidence>
<dbReference type="Pfam" id="PF07589">
    <property type="entry name" value="PEP-CTERM"/>
    <property type="match status" value="1"/>
</dbReference>
<evidence type="ECO:0000259" key="2">
    <source>
        <dbReference type="Pfam" id="PF07589"/>
    </source>
</evidence>
<proteinExistence type="predicted"/>
<accession>A0ABU5DED7</accession>
<comment type="caution">
    <text evidence="3">The sequence shown here is derived from an EMBL/GenBank/DDBJ whole genome shotgun (WGS) entry which is preliminary data.</text>
</comment>
<feature type="signal peptide" evidence="1">
    <location>
        <begin position="1"/>
        <end position="23"/>
    </location>
</feature>
<dbReference type="InterPro" id="IPR013424">
    <property type="entry name" value="Ice-binding_C"/>
</dbReference>
<name>A0ABU5DED7_9BURK</name>
<sequence length="454" mass="46414">MTPQLFTRTLLAALAAAAGGAQATTQLDLYSYNPPASLNMAMQGLSSGGAYGVSNNDTNDVMLNTATGRFTVIAGGTGQASGISANGRLVSGNSVAGIGSCSVDGVTSNACGLRQASIYNTSTGNWTPLGSLGYQAGYALDGTHDDVQSTALGISSNGKTVVGWSYFKSTPGSSAVLHPTVFRNGQVYDLNASGAGQNGRALASSGDGSVVVGYKSNSAVGSVWTWNGSGYVESTAPTIAHPVTGVQTPIQVSTVSDNGVWAAGGSVNALAINYGPGGIFAPYTVTFSQATLWNTQTNSALLIPFDHLIDTTNSFSNPDIVRNAKSTVTGVSDAGVAIGTFNLVFTGANADFSTFDTWIYNAHGDGTTQTFDSYLTELGVGLTATQHVSQLYSMAADGSSISGTIYDSSINQTLAFVVHPLTAVPEPGTLLMFGAALPLLAWRRRAAAARKEAA</sequence>